<dbReference type="PANTHER" id="PTHR45287:SF4">
    <property type="entry name" value="OS03G0691500 PROTEIN"/>
    <property type="match status" value="1"/>
</dbReference>
<evidence type="ECO:0000313" key="3">
    <source>
        <dbReference type="EMBL" id="CAD1840338.1"/>
    </source>
</evidence>
<proteinExistence type="predicted"/>
<organism evidence="3">
    <name type="scientific">Ananas comosus var. bracteatus</name>
    <name type="common">red pineapple</name>
    <dbReference type="NCBI Taxonomy" id="296719"/>
    <lineage>
        <taxon>Eukaryota</taxon>
        <taxon>Viridiplantae</taxon>
        <taxon>Streptophyta</taxon>
        <taxon>Embryophyta</taxon>
        <taxon>Tracheophyta</taxon>
        <taxon>Spermatophyta</taxon>
        <taxon>Magnoliopsida</taxon>
        <taxon>Liliopsida</taxon>
        <taxon>Poales</taxon>
        <taxon>Bromeliaceae</taxon>
        <taxon>Bromelioideae</taxon>
        <taxon>Ananas</taxon>
    </lineage>
</organism>
<name>A0A6V7QBI9_ANACO</name>
<reference evidence="3" key="1">
    <citation type="submission" date="2020-07" db="EMBL/GenBank/DDBJ databases">
        <authorList>
            <person name="Lin J."/>
        </authorList>
    </citation>
    <scope>NUCLEOTIDE SEQUENCE</scope>
</reference>
<evidence type="ECO:0000256" key="1">
    <source>
        <dbReference type="SAM" id="Coils"/>
    </source>
</evidence>
<dbReference type="AlphaFoldDB" id="A0A6V7QBI9"/>
<protein>
    <submittedName>
        <fullName evidence="3">Uncharacterized protein</fullName>
    </submittedName>
</protein>
<gene>
    <name evidence="3" type="ORF">CB5_LOCUS23549</name>
</gene>
<sequence>MGETCKESEDLKSEMEALQEESHAKSELAETLWKAHDEARAEIAAKDDEIASAKRLYDDLRSSFAERTNSERGEKEKTISAFKEEIEGLKRLLFEARRKCSDAEERAQAPREGVGLERSNLVGEIHALQTKLDSTTRLNEGLKSQLAMCNQALAREESRRKMLEAQVSELKERCENVVSEFEEARSAVELLTTKRDEEIASLRNLLATKITLLKEMEYNKAQLEQENQELRSSLKEYKKLKLAEQMLPRR</sequence>
<dbReference type="PANTHER" id="PTHR45287">
    <property type="entry name" value="OS03G0691500 PROTEIN"/>
    <property type="match status" value="1"/>
</dbReference>
<feature type="coiled-coil region" evidence="1">
    <location>
        <begin position="139"/>
        <end position="243"/>
    </location>
</feature>
<accession>A0A6V7QBI9</accession>
<feature type="region of interest" description="Disordered" evidence="2">
    <location>
        <begin position="1"/>
        <end position="24"/>
    </location>
</feature>
<dbReference type="InterPro" id="IPR040262">
    <property type="entry name" value="At4g38062-like"/>
</dbReference>
<keyword evidence="1" id="KW-0175">Coiled coil</keyword>
<evidence type="ECO:0000256" key="2">
    <source>
        <dbReference type="SAM" id="MobiDB-lite"/>
    </source>
</evidence>
<dbReference type="EMBL" id="LR862135">
    <property type="protein sequence ID" value="CAD1840338.1"/>
    <property type="molecule type" value="Genomic_DNA"/>
</dbReference>